<keyword evidence="4" id="KW-0812">Transmembrane</keyword>
<dbReference type="PANTHER" id="PTHR44943">
    <property type="entry name" value="CELLULOSE SYNTHASE OPERON PROTEIN C"/>
    <property type="match status" value="1"/>
</dbReference>
<accession>D3Q4K4</accession>
<dbReference type="SUPFAM" id="SSF48452">
    <property type="entry name" value="TPR-like"/>
    <property type="match status" value="1"/>
</dbReference>
<dbReference type="Pfam" id="PF13432">
    <property type="entry name" value="TPR_16"/>
    <property type="match status" value="1"/>
</dbReference>
<gene>
    <name evidence="5" type="ordered locus">Snas_0449</name>
</gene>
<dbReference type="STRING" id="446470.Snas_0449"/>
<dbReference type="PROSITE" id="PS50005">
    <property type="entry name" value="TPR"/>
    <property type="match status" value="1"/>
</dbReference>
<dbReference type="Pfam" id="PF13181">
    <property type="entry name" value="TPR_8"/>
    <property type="match status" value="1"/>
</dbReference>
<dbReference type="Proteomes" id="UP000000844">
    <property type="component" value="Chromosome"/>
</dbReference>
<feature type="transmembrane region" description="Helical" evidence="4">
    <location>
        <begin position="263"/>
        <end position="281"/>
    </location>
</feature>
<name>D3Q4K4_STANL</name>
<feature type="transmembrane region" description="Helical" evidence="4">
    <location>
        <begin position="302"/>
        <end position="321"/>
    </location>
</feature>
<dbReference type="EMBL" id="CP001778">
    <property type="protein sequence ID" value="ADD40164.1"/>
    <property type="molecule type" value="Genomic_DNA"/>
</dbReference>
<sequence>MSEAREAVTESPSDITARVDRYTAVGRFAEAERMVRRALVTYPEHINLLNKLSYTLFSQQRYDEDLEVTDKALALDPNEPVLYWRRSWTLWRLDRRDEAIALARRSLELDPHRELRHAVFEDLGRYYNWEGRHPEAFEITERGLTEFPGDTALLEVAGEALRRQSRYYEADVYYRASLEADPHLGINWYGKALNDMMLGRARASLAGFAHSMVLEPDDDWRAERVRYFMGWPISGYAASFRWTLPLASATALLNPSGTGWPRWFGLVLLALTLAHATSWLYRGGKLSWTALPRLLPLEKLSITLPAVLATLGLAAAVSALLTGSAPLGWLGLAAGVLLWPAFGFDNALNPNESRDSSLPRRTLANTQWWIIDDFTGHPKKQWDRLRHNLKRDKSTPAHISPPSDD</sequence>
<dbReference type="Gene3D" id="1.25.40.10">
    <property type="entry name" value="Tetratricopeptide repeat domain"/>
    <property type="match status" value="2"/>
</dbReference>
<dbReference type="InterPro" id="IPR019734">
    <property type="entry name" value="TPR_rpt"/>
</dbReference>
<organism evidence="5 6">
    <name type="scientific">Stackebrandtia nassauensis (strain DSM 44728 / CIP 108903 / NRRL B-16338 / NBRC 102104 / LLR-40K-21)</name>
    <dbReference type="NCBI Taxonomy" id="446470"/>
    <lineage>
        <taxon>Bacteria</taxon>
        <taxon>Bacillati</taxon>
        <taxon>Actinomycetota</taxon>
        <taxon>Actinomycetes</taxon>
        <taxon>Glycomycetales</taxon>
        <taxon>Glycomycetaceae</taxon>
        <taxon>Stackebrandtia</taxon>
    </lineage>
</organism>
<proteinExistence type="predicted"/>
<dbReference type="KEGG" id="sna:Snas_0449"/>
<evidence type="ECO:0000256" key="1">
    <source>
        <dbReference type="ARBA" id="ARBA00022737"/>
    </source>
</evidence>
<keyword evidence="1" id="KW-0677">Repeat</keyword>
<dbReference type="AlphaFoldDB" id="D3Q4K4"/>
<dbReference type="eggNOG" id="COG0457">
    <property type="taxonomic scope" value="Bacteria"/>
</dbReference>
<evidence type="ECO:0000256" key="3">
    <source>
        <dbReference type="PROSITE-ProRule" id="PRU00339"/>
    </source>
</evidence>
<dbReference type="InterPro" id="IPR011990">
    <property type="entry name" value="TPR-like_helical_dom_sf"/>
</dbReference>
<dbReference type="OrthoDB" id="3353922at2"/>
<dbReference type="SMART" id="SM00028">
    <property type="entry name" value="TPR"/>
    <property type="match status" value="4"/>
</dbReference>
<evidence type="ECO:0000313" key="6">
    <source>
        <dbReference type="Proteomes" id="UP000000844"/>
    </source>
</evidence>
<evidence type="ECO:0000256" key="4">
    <source>
        <dbReference type="SAM" id="Phobius"/>
    </source>
</evidence>
<evidence type="ECO:0000256" key="2">
    <source>
        <dbReference type="ARBA" id="ARBA00022803"/>
    </source>
</evidence>
<reference evidence="5 6" key="1">
    <citation type="journal article" date="2009" name="Stand. Genomic Sci.">
        <title>Complete genome sequence of Stackebrandtia nassauensis type strain (LLR-40K-21).</title>
        <authorList>
            <person name="Munk C."/>
            <person name="Lapidus A."/>
            <person name="Copeland A."/>
            <person name="Jando M."/>
            <person name="Mayilraj S."/>
            <person name="Glavina Del Rio T."/>
            <person name="Nolan M."/>
            <person name="Chen F."/>
            <person name="Lucas S."/>
            <person name="Tice H."/>
            <person name="Cheng J.F."/>
            <person name="Han C."/>
            <person name="Detter J.C."/>
            <person name="Bruce D."/>
            <person name="Goodwin L."/>
            <person name="Chain P."/>
            <person name="Pitluck S."/>
            <person name="Goker M."/>
            <person name="Ovchinikova G."/>
            <person name="Pati A."/>
            <person name="Ivanova N."/>
            <person name="Mavromatis K."/>
            <person name="Chen A."/>
            <person name="Palaniappan K."/>
            <person name="Land M."/>
            <person name="Hauser L."/>
            <person name="Chang Y.J."/>
            <person name="Jeffries C.D."/>
            <person name="Bristow J."/>
            <person name="Eisen J.A."/>
            <person name="Markowitz V."/>
            <person name="Hugenholtz P."/>
            <person name="Kyrpides N.C."/>
            <person name="Klenk H.P."/>
        </authorList>
    </citation>
    <scope>NUCLEOTIDE SEQUENCE [LARGE SCALE GENOMIC DNA]</scope>
    <source>
        <strain evidence="6">DSM 44728 / CIP 108903 / NRRL B-16338 / NBRC 102104 / LLR-40K-21</strain>
    </source>
</reference>
<dbReference type="RefSeq" id="WP_013015735.1">
    <property type="nucleotide sequence ID" value="NC_013947.1"/>
</dbReference>
<dbReference type="PANTHER" id="PTHR44943:SF8">
    <property type="entry name" value="TPR REPEAT-CONTAINING PROTEIN MJ0263"/>
    <property type="match status" value="1"/>
</dbReference>
<keyword evidence="4" id="KW-1133">Transmembrane helix</keyword>
<dbReference type="InterPro" id="IPR051685">
    <property type="entry name" value="Ycf3/AcsC/BcsC/TPR_MFPF"/>
</dbReference>
<keyword evidence="4" id="KW-0472">Membrane</keyword>
<dbReference type="HOGENOM" id="CLU_686782_0_0_11"/>
<keyword evidence="6" id="KW-1185">Reference proteome</keyword>
<keyword evidence="2 3" id="KW-0802">TPR repeat</keyword>
<protein>
    <submittedName>
        <fullName evidence="5">Tetratricopeptide TPR_2 repeat protein</fullName>
    </submittedName>
</protein>
<feature type="repeat" description="TPR" evidence="3">
    <location>
        <begin position="46"/>
        <end position="79"/>
    </location>
</feature>
<evidence type="ECO:0000313" key="5">
    <source>
        <dbReference type="EMBL" id="ADD40164.1"/>
    </source>
</evidence>
<feature type="transmembrane region" description="Helical" evidence="4">
    <location>
        <begin position="327"/>
        <end position="344"/>
    </location>
</feature>